<dbReference type="PROSITE" id="PS50110">
    <property type="entry name" value="RESPONSE_REGULATORY"/>
    <property type="match status" value="1"/>
</dbReference>
<dbReference type="KEGG" id="nlc:EBAPG3_012060"/>
<keyword evidence="5" id="KW-1185">Reference proteome</keyword>
<dbReference type="SUPFAM" id="SSF141868">
    <property type="entry name" value="EAL domain-like"/>
    <property type="match status" value="1"/>
</dbReference>
<dbReference type="SMART" id="SM00052">
    <property type="entry name" value="EAL"/>
    <property type="match status" value="1"/>
</dbReference>
<dbReference type="EMBL" id="CP021106">
    <property type="protein sequence ID" value="ARO88445.1"/>
    <property type="molecule type" value="Genomic_DNA"/>
</dbReference>
<evidence type="ECO:0000256" key="1">
    <source>
        <dbReference type="PROSITE-ProRule" id="PRU00169"/>
    </source>
</evidence>
<feature type="domain" description="EAL" evidence="3">
    <location>
        <begin position="144"/>
        <end position="398"/>
    </location>
</feature>
<dbReference type="Gene3D" id="3.40.50.2300">
    <property type="match status" value="1"/>
</dbReference>
<dbReference type="CDD" id="cd01948">
    <property type="entry name" value="EAL"/>
    <property type="match status" value="1"/>
</dbReference>
<dbReference type="InterPro" id="IPR050706">
    <property type="entry name" value="Cyclic-di-GMP_PDE-like"/>
</dbReference>
<evidence type="ECO:0000259" key="2">
    <source>
        <dbReference type="PROSITE" id="PS50110"/>
    </source>
</evidence>
<dbReference type="eggNOG" id="COG0784">
    <property type="taxonomic scope" value="Bacteria"/>
</dbReference>
<name>A0A1W6SRQ5_9PROT</name>
<gene>
    <name evidence="4" type="ORF">EBAPG3_012060</name>
</gene>
<dbReference type="Pfam" id="PF00072">
    <property type="entry name" value="Response_reg"/>
    <property type="match status" value="1"/>
</dbReference>
<dbReference type="Pfam" id="PF00563">
    <property type="entry name" value="EAL"/>
    <property type="match status" value="1"/>
</dbReference>
<reference evidence="4 5" key="1">
    <citation type="journal article" date="2015" name="Int. J. Syst. Evol. Microbiol.">
        <title>Nitrosospira lacus sp. nov., a psychrotolerant, ammonia-oxidizing bacterium from sandy lake sediment.</title>
        <authorList>
            <person name="Urakawa H."/>
            <person name="Garcia J.C."/>
            <person name="Nielsen J.L."/>
            <person name="Le V.Q."/>
            <person name="Kozlowski J.A."/>
            <person name="Stein L.Y."/>
            <person name="Lim C.K."/>
            <person name="Pommerening-Roser A."/>
            <person name="Martens-Habbena W."/>
            <person name="Stahl D.A."/>
            <person name="Klotz M.G."/>
        </authorList>
    </citation>
    <scope>NUCLEOTIDE SEQUENCE [LARGE SCALE GENOMIC DNA]</scope>
    <source>
        <strain evidence="4 5">APG3</strain>
    </source>
</reference>
<dbReference type="PANTHER" id="PTHR33121:SF79">
    <property type="entry name" value="CYCLIC DI-GMP PHOSPHODIESTERASE PDED-RELATED"/>
    <property type="match status" value="1"/>
</dbReference>
<dbReference type="InterPro" id="IPR035919">
    <property type="entry name" value="EAL_sf"/>
</dbReference>
<dbReference type="GO" id="GO:0000160">
    <property type="term" value="P:phosphorelay signal transduction system"/>
    <property type="evidence" value="ECO:0007669"/>
    <property type="project" value="InterPro"/>
</dbReference>
<evidence type="ECO:0000313" key="4">
    <source>
        <dbReference type="EMBL" id="ARO88445.1"/>
    </source>
</evidence>
<dbReference type="PANTHER" id="PTHR33121">
    <property type="entry name" value="CYCLIC DI-GMP PHOSPHODIESTERASE PDEF"/>
    <property type="match status" value="1"/>
</dbReference>
<dbReference type="Gene3D" id="3.20.20.450">
    <property type="entry name" value="EAL domain"/>
    <property type="match status" value="1"/>
</dbReference>
<evidence type="ECO:0000313" key="5">
    <source>
        <dbReference type="Proteomes" id="UP000012179"/>
    </source>
</evidence>
<dbReference type="AlphaFoldDB" id="A0A1W6SRQ5"/>
<dbReference type="eggNOG" id="COG2200">
    <property type="taxonomic scope" value="Bacteria"/>
</dbReference>
<dbReference type="SMART" id="SM00448">
    <property type="entry name" value="REC"/>
    <property type="match status" value="1"/>
</dbReference>
<proteinExistence type="predicted"/>
<dbReference type="Proteomes" id="UP000012179">
    <property type="component" value="Chromosome"/>
</dbReference>
<dbReference type="InterPro" id="IPR001633">
    <property type="entry name" value="EAL_dom"/>
</dbReference>
<organism evidence="4 5">
    <name type="scientific">Nitrosospira lacus</name>
    <dbReference type="NCBI Taxonomy" id="1288494"/>
    <lineage>
        <taxon>Bacteria</taxon>
        <taxon>Pseudomonadati</taxon>
        <taxon>Pseudomonadota</taxon>
        <taxon>Betaproteobacteria</taxon>
        <taxon>Nitrosomonadales</taxon>
        <taxon>Nitrosomonadaceae</taxon>
        <taxon>Nitrosospira</taxon>
    </lineage>
</organism>
<dbReference type="GO" id="GO:0071111">
    <property type="term" value="F:cyclic-guanylate-specific phosphodiesterase activity"/>
    <property type="evidence" value="ECO:0007669"/>
    <property type="project" value="InterPro"/>
</dbReference>
<dbReference type="SUPFAM" id="SSF52172">
    <property type="entry name" value="CheY-like"/>
    <property type="match status" value="1"/>
</dbReference>
<sequence>MTMPIANLRFLVVDDHEFQRAMLKRMLQSLGAQHIYEAADGIEALDILRREDRCFDIILSDLEMPEMDGMEFIRHLGELTTGVSVILISALEPSLIASVETMTQAYGINLLGAMEKPILMPQLEALISLHKPCQTKQKQSCVAQEFTLKEIIDGLRSNEFEAFFQPKCELATGHITGAEALARWRHPEKGIIPPAAFIKPMEDNGLIDDLTWIMLRKAVAFRPMWGDISRKAGTLSVNLSTQSLGEVDMAGRIIEIVHTEKLEPEQIILEVTESAAATDVGKVLENLSRLRMRGFGLSIDDYGTGYSSMQQLMRIAFTELKIDRSFVADAIKHESARVILESSLNMARKLKMKTVAEGVETQPDWDLLCELGCECAQGYFIAKPMEADAFADWIQDWERAV</sequence>
<feature type="modified residue" description="4-aspartylphosphate" evidence="1">
    <location>
        <position position="61"/>
    </location>
</feature>
<keyword evidence="1" id="KW-0597">Phosphoprotein</keyword>
<dbReference type="InterPro" id="IPR001789">
    <property type="entry name" value="Sig_transdc_resp-reg_receiver"/>
</dbReference>
<dbReference type="PROSITE" id="PS50883">
    <property type="entry name" value="EAL"/>
    <property type="match status" value="1"/>
</dbReference>
<protein>
    <submittedName>
        <fullName evidence="4">EAL domain-containing protein</fullName>
    </submittedName>
</protein>
<evidence type="ECO:0000259" key="3">
    <source>
        <dbReference type="PROSITE" id="PS50883"/>
    </source>
</evidence>
<feature type="domain" description="Response regulatory" evidence="2">
    <location>
        <begin position="9"/>
        <end position="131"/>
    </location>
</feature>
<dbReference type="InterPro" id="IPR011006">
    <property type="entry name" value="CheY-like_superfamily"/>
</dbReference>
<accession>A0A1W6SRQ5</accession>